<keyword evidence="1" id="KW-0812">Transmembrane</keyword>
<accession>A0A828ZK02</accession>
<feature type="transmembrane region" description="Helical" evidence="1">
    <location>
        <begin position="5"/>
        <end position="26"/>
    </location>
</feature>
<keyword evidence="1" id="KW-1133">Transmembrane helix</keyword>
<sequence length="67" mass="7763">MKTKLLLDLITSLLLIFSPKITMVFMENEASPSPFYEILFITKIICFILAVFYLNHGITTFLFSKNK</sequence>
<organism evidence="2 3">
    <name type="scientific">Enterococcus faecium EnGen0003</name>
    <dbReference type="NCBI Taxonomy" id="1138901"/>
    <lineage>
        <taxon>Bacteria</taxon>
        <taxon>Bacillati</taxon>
        <taxon>Bacillota</taxon>
        <taxon>Bacilli</taxon>
        <taxon>Lactobacillales</taxon>
        <taxon>Enterococcaceae</taxon>
        <taxon>Enterococcus</taxon>
    </lineage>
</organism>
<feature type="transmembrane region" description="Helical" evidence="1">
    <location>
        <begin position="38"/>
        <end position="63"/>
    </location>
</feature>
<evidence type="ECO:0000313" key="2">
    <source>
        <dbReference type="EMBL" id="ELB01216.1"/>
    </source>
</evidence>
<protein>
    <submittedName>
        <fullName evidence="2">Uncharacterized protein</fullName>
    </submittedName>
</protein>
<dbReference type="AlphaFoldDB" id="A0A828ZK02"/>
<dbReference type="EMBL" id="AHXC01000008">
    <property type="protein sequence ID" value="ELB01216.1"/>
    <property type="molecule type" value="Genomic_DNA"/>
</dbReference>
<dbReference type="Proteomes" id="UP000010553">
    <property type="component" value="Unassembled WGS sequence"/>
</dbReference>
<comment type="caution">
    <text evidence="2">The sequence shown here is derived from an EMBL/GenBank/DDBJ whole genome shotgun (WGS) entry which is preliminary data.</text>
</comment>
<proteinExistence type="predicted"/>
<reference evidence="2 3" key="1">
    <citation type="submission" date="2012-12" db="EMBL/GenBank/DDBJ databases">
        <title>The Genome Sequence of Enterococcus faecium E1590.</title>
        <authorList>
            <consortium name="The Broad Institute Genome Sequencing Platform"/>
            <consortium name="The Broad Institute Genome Sequencing Center for Infectious Disease"/>
            <person name="Earl A.M."/>
            <person name="Gilmore M.S."/>
            <person name="van Schaik W."/>
            <person name="Lebreton F."/>
            <person name="Willems R.J."/>
            <person name="Walker B."/>
            <person name="Young S.K."/>
            <person name="Zeng Q."/>
            <person name="Gargeya S."/>
            <person name="Fitzgerald M."/>
            <person name="Haas B."/>
            <person name="Abouelleil A."/>
            <person name="Alvarado L."/>
            <person name="Arachchi H.M."/>
            <person name="Berlin A.M."/>
            <person name="Chapman S.B."/>
            <person name="Dewar J."/>
            <person name="Goldberg J."/>
            <person name="Griggs A."/>
            <person name="Gujja S."/>
            <person name="Hansen M."/>
            <person name="Howarth C."/>
            <person name="Imamovic A."/>
            <person name="Larimer J."/>
            <person name="McCowan C."/>
            <person name="Murphy C."/>
            <person name="Neiman D."/>
            <person name="Pearson M."/>
            <person name="Priest M."/>
            <person name="Roberts A."/>
            <person name="Saif S."/>
            <person name="Shea T."/>
            <person name="Sisk P."/>
            <person name="Sykes S."/>
            <person name="Wortman J."/>
            <person name="Nusbaum C."/>
            <person name="Birren B."/>
        </authorList>
    </citation>
    <scope>NUCLEOTIDE SEQUENCE [LARGE SCALE GENOMIC DNA]</scope>
    <source>
        <strain evidence="2 3">E1590</strain>
    </source>
</reference>
<keyword evidence="1" id="KW-0472">Membrane</keyword>
<evidence type="ECO:0000256" key="1">
    <source>
        <dbReference type="SAM" id="Phobius"/>
    </source>
</evidence>
<name>A0A828ZK02_ENTFC</name>
<gene>
    <name evidence="2" type="ORF">OIE_05047</name>
</gene>
<evidence type="ECO:0000313" key="3">
    <source>
        <dbReference type="Proteomes" id="UP000010553"/>
    </source>
</evidence>